<proteinExistence type="predicted"/>
<organism evidence="1 2">
    <name type="scientific">Ilex paraguariensis</name>
    <name type="common">yerba mate</name>
    <dbReference type="NCBI Taxonomy" id="185542"/>
    <lineage>
        <taxon>Eukaryota</taxon>
        <taxon>Viridiplantae</taxon>
        <taxon>Streptophyta</taxon>
        <taxon>Embryophyta</taxon>
        <taxon>Tracheophyta</taxon>
        <taxon>Spermatophyta</taxon>
        <taxon>Magnoliopsida</taxon>
        <taxon>eudicotyledons</taxon>
        <taxon>Gunneridae</taxon>
        <taxon>Pentapetalae</taxon>
        <taxon>asterids</taxon>
        <taxon>campanulids</taxon>
        <taxon>Aquifoliales</taxon>
        <taxon>Aquifoliaceae</taxon>
        <taxon>Ilex</taxon>
    </lineage>
</organism>
<protein>
    <submittedName>
        <fullName evidence="1">Uncharacterized protein</fullName>
    </submittedName>
</protein>
<gene>
    <name evidence="1" type="ORF">ILEXP_LOCUS12077</name>
</gene>
<dbReference type="EMBL" id="CAUOFW020001391">
    <property type="protein sequence ID" value="CAK9144324.1"/>
    <property type="molecule type" value="Genomic_DNA"/>
</dbReference>
<accession>A0ABC8RMT1</accession>
<dbReference type="Proteomes" id="UP001642360">
    <property type="component" value="Unassembled WGS sequence"/>
</dbReference>
<evidence type="ECO:0000313" key="2">
    <source>
        <dbReference type="Proteomes" id="UP001642360"/>
    </source>
</evidence>
<keyword evidence="2" id="KW-1185">Reference proteome</keyword>
<sequence>MERGGMVTIDSCKLMKAASNSQQEPLTIPTTTKGHIKANLERGSSGPSCSMDCGTVGGAYRTPWNQILSPDSAGISSNPAKQMKFRYIEPIKRDSKIIV</sequence>
<dbReference type="AlphaFoldDB" id="A0ABC8RMT1"/>
<reference evidence="1 2" key="1">
    <citation type="submission" date="2024-02" db="EMBL/GenBank/DDBJ databases">
        <authorList>
            <person name="Vignale AGUSTIN F."/>
            <person name="Sosa J E."/>
            <person name="Modenutti C."/>
        </authorList>
    </citation>
    <scope>NUCLEOTIDE SEQUENCE [LARGE SCALE GENOMIC DNA]</scope>
</reference>
<comment type="caution">
    <text evidence="1">The sequence shown here is derived from an EMBL/GenBank/DDBJ whole genome shotgun (WGS) entry which is preliminary data.</text>
</comment>
<evidence type="ECO:0000313" key="1">
    <source>
        <dbReference type="EMBL" id="CAK9144324.1"/>
    </source>
</evidence>
<name>A0ABC8RMT1_9AQUA</name>